<evidence type="ECO:0000313" key="1">
    <source>
        <dbReference type="Proteomes" id="UP000079169"/>
    </source>
</evidence>
<evidence type="ECO:0000313" key="2">
    <source>
        <dbReference type="RefSeq" id="XP_026684004.1"/>
    </source>
</evidence>
<name>A0A3Q0J6A1_DIACI</name>
<dbReference type="AlphaFoldDB" id="A0A3Q0J6A1"/>
<reference evidence="2" key="1">
    <citation type="submission" date="2025-08" db="UniProtKB">
        <authorList>
            <consortium name="RefSeq"/>
        </authorList>
    </citation>
    <scope>IDENTIFICATION</scope>
</reference>
<dbReference type="PaxDb" id="121845-A0A3Q0J6A1"/>
<dbReference type="GeneID" id="113470055"/>
<dbReference type="RefSeq" id="XP_026684004.1">
    <property type="nucleotide sequence ID" value="XM_026828203.1"/>
</dbReference>
<dbReference type="KEGG" id="dci:113470055"/>
<sequence length="142" mass="16001">MKLAALFLTIVRRKKLKRCAAVRKKVIGETHHYSLIEHLFIEIRSMKPPSVHQFLLVVLLSLGILCHPTSASAVPESLKQQFRESLNQTVDDVLDAADALGAALKRALLHHMDEIIREVNNDPLVLQAQDHIEDDIVNMRAV</sequence>
<organism evidence="1 2">
    <name type="scientific">Diaphorina citri</name>
    <name type="common">Asian citrus psyllid</name>
    <dbReference type="NCBI Taxonomy" id="121845"/>
    <lineage>
        <taxon>Eukaryota</taxon>
        <taxon>Metazoa</taxon>
        <taxon>Ecdysozoa</taxon>
        <taxon>Arthropoda</taxon>
        <taxon>Hexapoda</taxon>
        <taxon>Insecta</taxon>
        <taxon>Pterygota</taxon>
        <taxon>Neoptera</taxon>
        <taxon>Paraneoptera</taxon>
        <taxon>Hemiptera</taxon>
        <taxon>Sternorrhyncha</taxon>
        <taxon>Psylloidea</taxon>
        <taxon>Psyllidae</taxon>
        <taxon>Diaphorininae</taxon>
        <taxon>Diaphorina</taxon>
    </lineage>
</organism>
<accession>A0A3Q0J6A1</accession>
<dbReference type="Proteomes" id="UP000079169">
    <property type="component" value="Unplaced"/>
</dbReference>
<keyword evidence="1" id="KW-1185">Reference proteome</keyword>
<proteinExistence type="predicted"/>
<gene>
    <name evidence="2" type="primary">LOC113470055</name>
</gene>
<protein>
    <submittedName>
        <fullName evidence="2">Uncharacterized protein LOC113470055</fullName>
    </submittedName>
</protein>